<dbReference type="GO" id="GO:0006352">
    <property type="term" value="P:DNA-templated transcription initiation"/>
    <property type="evidence" value="ECO:0007669"/>
    <property type="project" value="InterPro"/>
</dbReference>
<dbReference type="InterPro" id="IPR013324">
    <property type="entry name" value="RNA_pol_sigma_r3/r4-like"/>
</dbReference>
<dbReference type="InterPro" id="IPR014284">
    <property type="entry name" value="RNA_pol_sigma-70_dom"/>
</dbReference>
<dbReference type="SUPFAM" id="SSF54427">
    <property type="entry name" value="NTF2-like"/>
    <property type="match status" value="1"/>
</dbReference>
<comment type="similarity">
    <text evidence="1">Belongs to the sigma-70 factor family. ECF subfamily.</text>
</comment>
<dbReference type="EMBL" id="QQBC01000018">
    <property type="protein sequence ID" value="RDI59649.1"/>
    <property type="molecule type" value="Genomic_DNA"/>
</dbReference>
<dbReference type="Proteomes" id="UP000254869">
    <property type="component" value="Unassembled WGS sequence"/>
</dbReference>
<dbReference type="GO" id="GO:0003677">
    <property type="term" value="F:DNA binding"/>
    <property type="evidence" value="ECO:0007669"/>
    <property type="project" value="UniProtKB-KW"/>
</dbReference>
<keyword evidence="5" id="KW-0238">DNA-binding</keyword>
<dbReference type="InterPro" id="IPR007627">
    <property type="entry name" value="RNA_pol_sigma70_r2"/>
</dbReference>
<dbReference type="InterPro" id="IPR013249">
    <property type="entry name" value="RNA_pol_sigma70_r4_t2"/>
</dbReference>
<dbReference type="AlphaFoldDB" id="A0A370HMC6"/>
<gene>
    <name evidence="9" type="ORF">DFR76_11840</name>
</gene>
<dbReference type="STRING" id="1210086.GCA_001613105_07429"/>
<dbReference type="SUPFAM" id="SSF88659">
    <property type="entry name" value="Sigma3 and sigma4 domains of RNA polymerase sigma factors"/>
    <property type="match status" value="1"/>
</dbReference>
<evidence type="ECO:0000256" key="5">
    <source>
        <dbReference type="ARBA" id="ARBA00023125"/>
    </source>
</evidence>
<dbReference type="SUPFAM" id="SSF88946">
    <property type="entry name" value="Sigma2 domain of RNA polymerase sigma factors"/>
    <property type="match status" value="1"/>
</dbReference>
<feature type="domain" description="RNA polymerase sigma factor 70 region 4 type 2" evidence="8">
    <location>
        <begin position="111"/>
        <end position="161"/>
    </location>
</feature>
<dbReference type="RefSeq" id="WP_068008028.1">
    <property type="nucleotide sequence ID" value="NZ_QQBC01000018.1"/>
</dbReference>
<dbReference type="NCBIfam" id="TIGR02937">
    <property type="entry name" value="sigma70-ECF"/>
    <property type="match status" value="1"/>
</dbReference>
<keyword evidence="6" id="KW-0804">Transcription</keyword>
<protein>
    <submittedName>
        <fullName evidence="9">RNA polymerase ECF family sigma subunit</fullName>
    </submittedName>
</protein>
<dbReference type="Gene3D" id="1.10.10.10">
    <property type="entry name" value="Winged helix-like DNA-binding domain superfamily/Winged helix DNA-binding domain"/>
    <property type="match status" value="1"/>
</dbReference>
<reference evidence="9 10" key="1">
    <citation type="submission" date="2018-07" db="EMBL/GenBank/DDBJ databases">
        <title>Genomic Encyclopedia of Type Strains, Phase IV (KMG-IV): sequencing the most valuable type-strain genomes for metagenomic binning, comparative biology and taxonomic classification.</title>
        <authorList>
            <person name="Goeker M."/>
        </authorList>
    </citation>
    <scope>NUCLEOTIDE SEQUENCE [LARGE SCALE GENOMIC DNA]</scope>
    <source>
        <strain evidence="9 10">DSM 44290</strain>
    </source>
</reference>
<dbReference type="InterPro" id="IPR013325">
    <property type="entry name" value="RNA_pol_sigma_r2"/>
</dbReference>
<evidence type="ECO:0000259" key="7">
    <source>
        <dbReference type="Pfam" id="PF04542"/>
    </source>
</evidence>
<comment type="caution">
    <text evidence="9">The sequence shown here is derived from an EMBL/GenBank/DDBJ whole genome shotgun (WGS) entry which is preliminary data.</text>
</comment>
<dbReference type="PANTHER" id="PTHR30173:SF43">
    <property type="entry name" value="ECF RNA POLYMERASE SIGMA FACTOR SIGI-RELATED"/>
    <property type="match status" value="1"/>
</dbReference>
<dbReference type="Pfam" id="PF08281">
    <property type="entry name" value="Sigma70_r4_2"/>
    <property type="match status" value="1"/>
</dbReference>
<evidence type="ECO:0000256" key="6">
    <source>
        <dbReference type="ARBA" id="ARBA00023163"/>
    </source>
</evidence>
<accession>A0A370HMC6</accession>
<dbReference type="Pfam" id="PF04542">
    <property type="entry name" value="Sigma70_r2"/>
    <property type="match status" value="1"/>
</dbReference>
<keyword evidence="4" id="KW-0731">Sigma factor</keyword>
<evidence type="ECO:0000313" key="10">
    <source>
        <dbReference type="Proteomes" id="UP000254869"/>
    </source>
</evidence>
<dbReference type="InterPro" id="IPR052704">
    <property type="entry name" value="ECF_Sigma-70_Domain"/>
</dbReference>
<evidence type="ECO:0000256" key="1">
    <source>
        <dbReference type="ARBA" id="ARBA00010641"/>
    </source>
</evidence>
<organism evidence="9 10">
    <name type="scientific">Nocardia pseudobrasiliensis</name>
    <dbReference type="NCBI Taxonomy" id="45979"/>
    <lineage>
        <taxon>Bacteria</taxon>
        <taxon>Bacillati</taxon>
        <taxon>Actinomycetota</taxon>
        <taxon>Actinomycetes</taxon>
        <taxon>Mycobacteriales</taxon>
        <taxon>Nocardiaceae</taxon>
        <taxon>Nocardia</taxon>
    </lineage>
</organism>
<evidence type="ECO:0000259" key="8">
    <source>
        <dbReference type="Pfam" id="PF08281"/>
    </source>
</evidence>
<dbReference type="PANTHER" id="PTHR30173">
    <property type="entry name" value="SIGMA 19 FACTOR"/>
    <property type="match status" value="1"/>
</dbReference>
<evidence type="ECO:0000256" key="3">
    <source>
        <dbReference type="ARBA" id="ARBA00023015"/>
    </source>
</evidence>
<name>A0A370HMC6_9NOCA</name>
<comment type="subunit">
    <text evidence="2">Interacts transiently with the RNA polymerase catalytic core formed by RpoA, RpoB, RpoC and RpoZ (2 alpha, 1 beta, 1 beta' and 1 omega subunit) to form the RNA polymerase holoenzyme that can initiate transcription.</text>
</comment>
<evidence type="ECO:0000256" key="4">
    <source>
        <dbReference type="ARBA" id="ARBA00023082"/>
    </source>
</evidence>
<keyword evidence="10" id="KW-1185">Reference proteome</keyword>
<dbReference type="InterPro" id="IPR032710">
    <property type="entry name" value="NTF2-like_dom_sf"/>
</dbReference>
<proteinExistence type="inferred from homology"/>
<dbReference type="Gene3D" id="1.10.1740.10">
    <property type="match status" value="1"/>
</dbReference>
<evidence type="ECO:0000313" key="9">
    <source>
        <dbReference type="EMBL" id="RDI59649.1"/>
    </source>
</evidence>
<dbReference type="GO" id="GO:0016987">
    <property type="term" value="F:sigma factor activity"/>
    <property type="evidence" value="ECO:0007669"/>
    <property type="project" value="UniProtKB-KW"/>
</dbReference>
<evidence type="ECO:0000256" key="2">
    <source>
        <dbReference type="ARBA" id="ARBA00011344"/>
    </source>
</evidence>
<dbReference type="InterPro" id="IPR036388">
    <property type="entry name" value="WH-like_DNA-bd_sf"/>
</dbReference>
<feature type="domain" description="RNA polymerase sigma-70 region 2" evidence="7">
    <location>
        <begin position="17"/>
        <end position="78"/>
    </location>
</feature>
<keyword evidence="3" id="KW-0805">Transcription regulation</keyword>
<sequence length="288" mass="31183">MSDGGHDLDLVARQFERQRARLQVLAQRILGSRAEAEDAVQEAWLRLSRSETEEIDNLAGWLTTVVSRVCLTMLHSRAQRGEDGLGEFDAPEAGLDPEQQVVLDDSIGAALVVVLDTLAPSERLAFVLHDLFAVPFDEIATVLGKTPAAARQLASRARRRMRTVGEVRADRDRQRVVVEAFLSASRGGDFAALLRLLDPEVVLRADAVAVASGAVSGARGARAVAEVFAGRAKRALPALIDGLAGAIWAVDEVPRVVFEFTVRDERIIGIELLADPDVLGELRLELIA</sequence>